<dbReference type="Proteomes" id="UP000596661">
    <property type="component" value="Chromosome 9"/>
</dbReference>
<accession>A0A803QDW2</accession>
<evidence type="ECO:0000256" key="1">
    <source>
        <dbReference type="SAM" id="MobiDB-lite"/>
    </source>
</evidence>
<reference evidence="2" key="1">
    <citation type="submission" date="2018-11" db="EMBL/GenBank/DDBJ databases">
        <authorList>
            <person name="Grassa J C."/>
        </authorList>
    </citation>
    <scope>NUCLEOTIDE SEQUENCE [LARGE SCALE GENOMIC DNA]</scope>
</reference>
<evidence type="ECO:0000313" key="3">
    <source>
        <dbReference type="Proteomes" id="UP000596661"/>
    </source>
</evidence>
<protein>
    <submittedName>
        <fullName evidence="2">Uncharacterized protein</fullName>
    </submittedName>
</protein>
<feature type="compositionally biased region" description="Polar residues" evidence="1">
    <location>
        <begin position="137"/>
        <end position="146"/>
    </location>
</feature>
<name>A0A803QDW2_CANSA</name>
<feature type="region of interest" description="Disordered" evidence="1">
    <location>
        <begin position="121"/>
        <end position="146"/>
    </location>
</feature>
<sequence length="146" mass="16242">MQAMVSTPFDLSSADFSTNSERCFCEPVRVKAPEQRRVWLSCPCLSPTEIVAKIFEVDLAVEKRSGFGRWWLLRAKEVKERREESSVLDGKREAVAVVERQKVVDGAVENVVVRVDCVISDDDSSSSASSSDKSRGPFSNMSSDSF</sequence>
<proteinExistence type="predicted"/>
<reference evidence="2" key="2">
    <citation type="submission" date="2021-03" db="UniProtKB">
        <authorList>
            <consortium name="EnsemblPlants"/>
        </authorList>
    </citation>
    <scope>IDENTIFICATION</scope>
</reference>
<dbReference type="EMBL" id="UZAU01000765">
    <property type="status" value="NOT_ANNOTATED_CDS"/>
    <property type="molecule type" value="Genomic_DNA"/>
</dbReference>
<dbReference type="AlphaFoldDB" id="A0A803QDW2"/>
<dbReference type="EnsemblPlants" id="evm.model.09.1263">
    <property type="protein sequence ID" value="cds.evm.model.09.1263"/>
    <property type="gene ID" value="evm.TU.09.1263"/>
</dbReference>
<keyword evidence="3" id="KW-1185">Reference proteome</keyword>
<organism evidence="2 3">
    <name type="scientific">Cannabis sativa</name>
    <name type="common">Hemp</name>
    <name type="synonym">Marijuana</name>
    <dbReference type="NCBI Taxonomy" id="3483"/>
    <lineage>
        <taxon>Eukaryota</taxon>
        <taxon>Viridiplantae</taxon>
        <taxon>Streptophyta</taxon>
        <taxon>Embryophyta</taxon>
        <taxon>Tracheophyta</taxon>
        <taxon>Spermatophyta</taxon>
        <taxon>Magnoliopsida</taxon>
        <taxon>eudicotyledons</taxon>
        <taxon>Gunneridae</taxon>
        <taxon>Pentapetalae</taxon>
        <taxon>rosids</taxon>
        <taxon>fabids</taxon>
        <taxon>Rosales</taxon>
        <taxon>Cannabaceae</taxon>
        <taxon>Cannabis</taxon>
    </lineage>
</organism>
<dbReference type="Gramene" id="evm.model.09.1263">
    <property type="protein sequence ID" value="cds.evm.model.09.1263"/>
    <property type="gene ID" value="evm.TU.09.1263"/>
</dbReference>
<evidence type="ECO:0000313" key="2">
    <source>
        <dbReference type="EnsemblPlants" id="cds.evm.model.09.1263"/>
    </source>
</evidence>